<dbReference type="Proteomes" id="UP001165160">
    <property type="component" value="Unassembled WGS sequence"/>
</dbReference>
<keyword evidence="5" id="KW-0378">Hydrolase</keyword>
<evidence type="ECO:0000256" key="4">
    <source>
        <dbReference type="ARBA" id="ARBA00022729"/>
    </source>
</evidence>
<evidence type="ECO:0000259" key="9">
    <source>
        <dbReference type="Pfam" id="PF00884"/>
    </source>
</evidence>
<evidence type="ECO:0000256" key="7">
    <source>
        <dbReference type="SAM" id="MobiDB-lite"/>
    </source>
</evidence>
<evidence type="ECO:0000256" key="8">
    <source>
        <dbReference type="SAM" id="SignalP"/>
    </source>
</evidence>
<dbReference type="GO" id="GO:0046872">
    <property type="term" value="F:metal ion binding"/>
    <property type="evidence" value="ECO:0007669"/>
    <property type="project" value="UniProtKB-KW"/>
</dbReference>
<dbReference type="Gene3D" id="3.40.720.10">
    <property type="entry name" value="Alkaline Phosphatase, subunit A"/>
    <property type="match status" value="1"/>
</dbReference>
<evidence type="ECO:0000256" key="1">
    <source>
        <dbReference type="ARBA" id="ARBA00001913"/>
    </source>
</evidence>
<comment type="caution">
    <text evidence="10">The sequence shown here is derived from an EMBL/GenBank/DDBJ whole genome shotgun (WGS) entry which is preliminary data.</text>
</comment>
<dbReference type="InterPro" id="IPR017850">
    <property type="entry name" value="Alkaline_phosphatase_core_sf"/>
</dbReference>
<evidence type="ECO:0000256" key="6">
    <source>
        <dbReference type="ARBA" id="ARBA00022837"/>
    </source>
</evidence>
<dbReference type="CDD" id="cd16030">
    <property type="entry name" value="iduronate-2-sulfatase"/>
    <property type="match status" value="1"/>
</dbReference>
<dbReference type="InterPro" id="IPR035874">
    <property type="entry name" value="IDS"/>
</dbReference>
<keyword evidence="3" id="KW-0479">Metal-binding</keyword>
<dbReference type="PANTHER" id="PTHR45953">
    <property type="entry name" value="IDURONATE 2-SULFATASE"/>
    <property type="match status" value="1"/>
</dbReference>
<dbReference type="AlphaFoldDB" id="A0A9W7BWT0"/>
<evidence type="ECO:0000256" key="5">
    <source>
        <dbReference type="ARBA" id="ARBA00022801"/>
    </source>
</evidence>
<accession>A0A9W7BWT0</accession>
<dbReference type="PANTHER" id="PTHR45953:SF1">
    <property type="entry name" value="IDURONATE 2-SULFATASE"/>
    <property type="match status" value="1"/>
</dbReference>
<sequence length="655" mass="71529">MTMLLHSISMILAFLTVTASSGLLTCNSSPLTNCITCDNTQTCFEIAAPSHVKTQGECCSLASVYPLPFPYSLTDRTSVGTMWSWNVDKESCTIFMGNTPSTVTDPSSGNCVAGRLSLPSLPPPTPIVPAPENAKNVLFIMVDDLRPELSGGYDHSEVKTPNLDAFAKESLVFEQAHCQIAVCGPSRSSFMSGRRPDSTTVYNFFRHFRQADVGQNWTSLPQHFKNNGYLTLGSGKLYHPNQPPMYDSPLSWSEENGDLFENDDSWPDNYGHGPGGGEDLGKENCGEVQPDELNDLCSPIAWCAVNNTEAENTLGEAINVEVATSRLRGELKAAPDGEAQQPFFLAIGLHKPHLPWSVPERFFDMYPEAEDIPLAANKYPPEGMPDVAFNPTGNCTADTPMPDEYARKARRAYMAAVSYMDSFVGSILEALEDSGRASDTLVVFASDHGWQLGEHGEWQKMTNFDLATRVPLIVRAPWKENAVGRSDALVELVGLFPSMAELAGIPTVADEHPLEGESFAPAFDDSEWQGQGWALSQYPRAPKTTAAKQNDDKSLSADPVNDNITVMGYSLRVEGWRYTEWASFDGTANGGKGKVDWTAPLYGVELYDHSDAVGDINDLDAHENVNVAESPENKGIVAELSKQLREIVADSVRSK</sequence>
<keyword evidence="6" id="KW-0106">Calcium</keyword>
<gene>
    <name evidence="10" type="ORF">TrVE_jg3042</name>
</gene>
<dbReference type="GO" id="GO:0005737">
    <property type="term" value="C:cytoplasm"/>
    <property type="evidence" value="ECO:0007669"/>
    <property type="project" value="TreeGrafter"/>
</dbReference>
<name>A0A9W7BWT0_9STRA</name>
<dbReference type="GO" id="GO:0004423">
    <property type="term" value="F:iduronate-2-sulfatase activity"/>
    <property type="evidence" value="ECO:0007669"/>
    <property type="project" value="InterPro"/>
</dbReference>
<feature type="chain" id="PRO_5040772191" description="Sulfatase N-terminal domain-containing protein" evidence="8">
    <location>
        <begin position="21"/>
        <end position="655"/>
    </location>
</feature>
<keyword evidence="4 8" id="KW-0732">Signal</keyword>
<dbReference type="Pfam" id="PF00884">
    <property type="entry name" value="Sulfatase"/>
    <property type="match status" value="1"/>
</dbReference>
<feature type="domain" description="Sulfatase N-terminal" evidence="9">
    <location>
        <begin position="135"/>
        <end position="505"/>
    </location>
</feature>
<organism evidence="10 11">
    <name type="scientific">Triparma verrucosa</name>
    <dbReference type="NCBI Taxonomy" id="1606542"/>
    <lineage>
        <taxon>Eukaryota</taxon>
        <taxon>Sar</taxon>
        <taxon>Stramenopiles</taxon>
        <taxon>Ochrophyta</taxon>
        <taxon>Bolidophyceae</taxon>
        <taxon>Parmales</taxon>
        <taxon>Triparmaceae</taxon>
        <taxon>Triparma</taxon>
    </lineage>
</organism>
<dbReference type="InterPro" id="IPR000917">
    <property type="entry name" value="Sulfatase_N"/>
</dbReference>
<keyword evidence="11" id="KW-1185">Reference proteome</keyword>
<dbReference type="PROSITE" id="PS00149">
    <property type="entry name" value="SULFATASE_2"/>
    <property type="match status" value="1"/>
</dbReference>
<feature type="region of interest" description="Disordered" evidence="7">
    <location>
        <begin position="263"/>
        <end position="287"/>
    </location>
</feature>
<dbReference type="EMBL" id="BRXX01000227">
    <property type="protein sequence ID" value="GMH98936.1"/>
    <property type="molecule type" value="Genomic_DNA"/>
</dbReference>
<reference evidence="11" key="1">
    <citation type="journal article" date="2023" name="Commun. Biol.">
        <title>Genome analysis of Parmales, the sister group of diatoms, reveals the evolutionary specialization of diatoms from phago-mixotrophs to photoautotrophs.</title>
        <authorList>
            <person name="Ban H."/>
            <person name="Sato S."/>
            <person name="Yoshikawa S."/>
            <person name="Yamada K."/>
            <person name="Nakamura Y."/>
            <person name="Ichinomiya M."/>
            <person name="Sato N."/>
            <person name="Blanc-Mathieu R."/>
            <person name="Endo H."/>
            <person name="Kuwata A."/>
            <person name="Ogata H."/>
        </authorList>
    </citation>
    <scope>NUCLEOTIDE SEQUENCE [LARGE SCALE GENOMIC DNA]</scope>
    <source>
        <strain evidence="11">NIES 3699</strain>
    </source>
</reference>
<dbReference type="SUPFAM" id="SSF53649">
    <property type="entry name" value="Alkaline phosphatase-like"/>
    <property type="match status" value="1"/>
</dbReference>
<evidence type="ECO:0000313" key="10">
    <source>
        <dbReference type="EMBL" id="GMH98936.1"/>
    </source>
</evidence>
<comment type="cofactor">
    <cofactor evidence="1">
        <name>Ca(2+)</name>
        <dbReference type="ChEBI" id="CHEBI:29108"/>
    </cofactor>
</comment>
<feature type="signal peptide" evidence="8">
    <location>
        <begin position="1"/>
        <end position="20"/>
    </location>
</feature>
<dbReference type="InterPro" id="IPR024607">
    <property type="entry name" value="Sulfatase_CS"/>
</dbReference>
<proteinExistence type="inferred from homology"/>
<evidence type="ECO:0000256" key="2">
    <source>
        <dbReference type="ARBA" id="ARBA00008779"/>
    </source>
</evidence>
<comment type="similarity">
    <text evidence="2">Belongs to the sulfatase family.</text>
</comment>
<protein>
    <recommendedName>
        <fullName evidence="9">Sulfatase N-terminal domain-containing protein</fullName>
    </recommendedName>
</protein>
<evidence type="ECO:0000313" key="11">
    <source>
        <dbReference type="Proteomes" id="UP001165160"/>
    </source>
</evidence>
<evidence type="ECO:0000256" key="3">
    <source>
        <dbReference type="ARBA" id="ARBA00022723"/>
    </source>
</evidence>